<sequence>MTELLPTVIAGPILRHTDNQRIVWWLVTSVAIDIKPLLADAHNKVIELQNAKATQETFCVGKRAFIQLISVEATTKKALIQSGVLYHYDLLDDLGSILKDMPHLVYEGHQRPNFRFNQHLTKVTHGSCRKPHFHGQDALPQLDNLVADELTNKVNASKTSETTSINRPDLMLMTGDQVYVDDVAGPMLYAIHQVILLLGLHNERFEGATVDDLIALIEHEHGFYQRELLLPAVEANEKLTKAFFAAKRKPVFTSVNAKNHLIALSEMLAMYLLTWSPLLWRFVDLNKSGLNQDKRGTYNKEKQYIESFQEGLPKVHRALAHVPSYMMFDDHDVTDDWNLTRGWEQQVYGNPFSKRIIGNAITAYFLCQGCGNPRAKLGALFNEFSNVFSIGAFTENAPETGNLGVYSASHSELIDTLFAFDQWHYELATTPPVHVLDTRTQRWRSESSLNKPSGLMDWEALCELQQSIIGKEAVIMVSPAPVYGVKFIETIQKVFTIFGGALVVDAENWMAHRGTASVMLNIFRHIKTPPNFIILSGDVHYSFVYDVGLRFRRNSPHITQFTSSGLHNEFPPSLLKWFDRLNRWFYGHRSPLNWLTKRRNMSVRQREPIDHSGTLVNSCNIGVLTMNHDASQVDCALLCSDGSYISFSETKTRFKAQARLEAESLTKAETK</sequence>
<dbReference type="PANTHER" id="PTHR37031:SF2">
    <property type="entry name" value="PHOD-LIKE PHOSPHATASE METALLOPHOSPHATASE DOMAIN-CONTAINING PROTEIN"/>
    <property type="match status" value="1"/>
</dbReference>
<dbReference type="Proteomes" id="UP000006251">
    <property type="component" value="Unassembled WGS sequence"/>
</dbReference>
<dbReference type="InterPro" id="IPR029052">
    <property type="entry name" value="Metallo-depent_PP-like"/>
</dbReference>
<dbReference type="STRING" id="1121922.GCA_000428905_02744"/>
<dbReference type="EMBL" id="BAEQ01000042">
    <property type="protein sequence ID" value="GAC29233.1"/>
    <property type="molecule type" value="Genomic_DNA"/>
</dbReference>
<name>K6ZK11_9ALTE</name>
<evidence type="ECO:0000313" key="2">
    <source>
        <dbReference type="Proteomes" id="UP000006251"/>
    </source>
</evidence>
<accession>K6ZK11</accession>
<reference evidence="2" key="1">
    <citation type="journal article" date="2014" name="Environ. Microbiol.">
        <title>Comparative genomics of the marine bacterial genus Glaciecola reveals the high degree of genomic diversity and genomic characteristic for cold adaptation.</title>
        <authorList>
            <person name="Qin Q.L."/>
            <person name="Xie B.B."/>
            <person name="Yu Y."/>
            <person name="Shu Y.L."/>
            <person name="Rong J.C."/>
            <person name="Zhang Y.J."/>
            <person name="Zhao D.L."/>
            <person name="Chen X.L."/>
            <person name="Zhang X.Y."/>
            <person name="Chen B."/>
            <person name="Zhou B.C."/>
            <person name="Zhang Y.Z."/>
        </authorList>
    </citation>
    <scope>NUCLEOTIDE SEQUENCE [LARGE SCALE GENOMIC DNA]</scope>
    <source>
        <strain evidence="2">ACAM 615</strain>
    </source>
</reference>
<dbReference type="PANTHER" id="PTHR37031">
    <property type="entry name" value="METALLOPHOSPHATASE BINDING DOMAIN PROTEIN"/>
    <property type="match status" value="1"/>
</dbReference>
<dbReference type="InterPro" id="IPR038607">
    <property type="entry name" value="PhoD-like_sf"/>
</dbReference>
<comment type="caution">
    <text evidence="1">The sequence shown here is derived from an EMBL/GenBank/DDBJ whole genome shotgun (WGS) entry which is preliminary data.</text>
</comment>
<organism evidence="1 2">
    <name type="scientific">Brumicola pallidula DSM 14239 = ACAM 615</name>
    <dbReference type="NCBI Taxonomy" id="1121922"/>
    <lineage>
        <taxon>Bacteria</taxon>
        <taxon>Pseudomonadati</taxon>
        <taxon>Pseudomonadota</taxon>
        <taxon>Gammaproteobacteria</taxon>
        <taxon>Alteromonadales</taxon>
        <taxon>Alteromonadaceae</taxon>
        <taxon>Brumicola</taxon>
    </lineage>
</organism>
<dbReference type="OrthoDB" id="9795624at2"/>
<dbReference type="RefSeq" id="WP_006011869.1">
    <property type="nucleotide sequence ID" value="NZ_AUAV01000014.1"/>
</dbReference>
<dbReference type="SUPFAM" id="SSF56300">
    <property type="entry name" value="Metallo-dependent phosphatases"/>
    <property type="match status" value="1"/>
</dbReference>
<keyword evidence="2" id="KW-1185">Reference proteome</keyword>
<dbReference type="AlphaFoldDB" id="K6ZK11"/>
<evidence type="ECO:0000313" key="1">
    <source>
        <dbReference type="EMBL" id="GAC29233.1"/>
    </source>
</evidence>
<evidence type="ECO:0008006" key="3">
    <source>
        <dbReference type="Google" id="ProtNLM"/>
    </source>
</evidence>
<proteinExistence type="predicted"/>
<dbReference type="Gene3D" id="3.60.21.70">
    <property type="entry name" value="PhoD-like phosphatase"/>
    <property type="match status" value="1"/>
</dbReference>
<protein>
    <recommendedName>
        <fullName evidence="3">PhoD-like phosphatase metallophosphatase domain-containing protein</fullName>
    </recommendedName>
</protein>
<gene>
    <name evidence="1" type="ORF">GPAL_2372</name>
</gene>